<proteinExistence type="predicted"/>
<dbReference type="EMBL" id="CAEY01000697">
    <property type="status" value="NOT_ANNOTATED_CDS"/>
    <property type="molecule type" value="Genomic_DNA"/>
</dbReference>
<name>T1KXW5_TETUR</name>
<keyword evidence="2" id="KW-1133">Transmembrane helix</keyword>
<dbReference type="PANTHER" id="PTHR13527:SF0">
    <property type="entry name" value="SAYSVFN DOMAIN-CONTAINING PROTEIN 1"/>
    <property type="match status" value="1"/>
</dbReference>
<evidence type="ECO:0000259" key="3">
    <source>
        <dbReference type="Pfam" id="PF10260"/>
    </source>
</evidence>
<feature type="compositionally biased region" description="Basic and acidic residues" evidence="1">
    <location>
        <begin position="16"/>
        <end position="53"/>
    </location>
</feature>
<dbReference type="OrthoDB" id="71310at2759"/>
<dbReference type="eggNOG" id="KOG3249">
    <property type="taxonomic scope" value="Eukaryota"/>
</dbReference>
<dbReference type="HOGENOM" id="CLU_1311576_0_0_1"/>
<keyword evidence="2" id="KW-0812">Transmembrane</keyword>
<feature type="transmembrane region" description="Helical" evidence="2">
    <location>
        <begin position="150"/>
        <end position="167"/>
    </location>
</feature>
<reference evidence="4" key="2">
    <citation type="submission" date="2015-06" db="UniProtKB">
        <authorList>
            <consortium name="EnsemblMetazoa"/>
        </authorList>
    </citation>
    <scope>IDENTIFICATION</scope>
</reference>
<accession>T1KXW5</accession>
<dbReference type="InterPro" id="IPR039159">
    <property type="entry name" value="SAYSD1"/>
</dbReference>
<feature type="region of interest" description="Disordered" evidence="1">
    <location>
        <begin position="16"/>
        <end position="57"/>
    </location>
</feature>
<dbReference type="Proteomes" id="UP000015104">
    <property type="component" value="Unassembled WGS sequence"/>
</dbReference>
<gene>
    <name evidence="4" type="primary">107368251</name>
</gene>
<organism evidence="4 5">
    <name type="scientific">Tetranychus urticae</name>
    <name type="common">Two-spotted spider mite</name>
    <dbReference type="NCBI Taxonomy" id="32264"/>
    <lineage>
        <taxon>Eukaryota</taxon>
        <taxon>Metazoa</taxon>
        <taxon>Ecdysozoa</taxon>
        <taxon>Arthropoda</taxon>
        <taxon>Chelicerata</taxon>
        <taxon>Arachnida</taxon>
        <taxon>Acari</taxon>
        <taxon>Acariformes</taxon>
        <taxon>Trombidiformes</taxon>
        <taxon>Prostigmata</taxon>
        <taxon>Eleutherengona</taxon>
        <taxon>Raphignathae</taxon>
        <taxon>Tetranychoidea</taxon>
        <taxon>Tetranychidae</taxon>
        <taxon>Tetranychus</taxon>
    </lineage>
</organism>
<feature type="domain" description="SAYSvFN" evidence="3">
    <location>
        <begin position="134"/>
        <end position="203"/>
    </location>
</feature>
<dbReference type="EnsemblMetazoa" id="tetur26g01610.1">
    <property type="protein sequence ID" value="tetur26g01610.1"/>
    <property type="gene ID" value="tetur26g01610"/>
</dbReference>
<evidence type="ECO:0000256" key="2">
    <source>
        <dbReference type="SAM" id="Phobius"/>
    </source>
</evidence>
<dbReference type="Pfam" id="PF10260">
    <property type="entry name" value="SAYSvFN"/>
    <property type="match status" value="1"/>
</dbReference>
<keyword evidence="2" id="KW-0472">Membrane</keyword>
<keyword evidence="5" id="KW-1185">Reference proteome</keyword>
<dbReference type="InterPro" id="IPR019387">
    <property type="entry name" value="SAYSvFN_dom"/>
</dbReference>
<dbReference type="AlphaFoldDB" id="T1KXW5"/>
<evidence type="ECO:0000313" key="5">
    <source>
        <dbReference type="Proteomes" id="UP000015104"/>
    </source>
</evidence>
<dbReference type="OMA" id="VFNDGCE"/>
<dbReference type="PANTHER" id="PTHR13527">
    <property type="entry name" value="SAYSVFN DOMAIN-CONTAINING PROTEIN 1"/>
    <property type="match status" value="1"/>
</dbReference>
<protein>
    <recommendedName>
        <fullName evidence="3">SAYSvFN domain-containing protein</fullName>
    </recommendedName>
</protein>
<dbReference type="KEGG" id="tut:107368251"/>
<evidence type="ECO:0000256" key="1">
    <source>
        <dbReference type="SAM" id="MobiDB-lite"/>
    </source>
</evidence>
<sequence>MTKLEEQLLLYRAAQRERKEKAEQEAKAIEDARRSEEIKKQKEKEKEEGEKSNQQRSLFNFLLPTPPPSVAPQPRPQVLRPEPRIAYFRDGDEDEDGMYVDYLEDELDFDYGYLDGYEEETGWTKKDIILALIKFSVYAFLQYMAFKAEWGAVFFTVSLLYFIYYNTRTRQRMIGEPSAYSVFNDGCEPIDGAMDADRMVNQLTLGQMVL</sequence>
<evidence type="ECO:0000313" key="4">
    <source>
        <dbReference type="EnsemblMetazoa" id="tetur26g01610.1"/>
    </source>
</evidence>
<reference evidence="5" key="1">
    <citation type="submission" date="2011-08" db="EMBL/GenBank/DDBJ databases">
        <authorList>
            <person name="Rombauts S."/>
        </authorList>
    </citation>
    <scope>NUCLEOTIDE SEQUENCE</scope>
    <source>
        <strain evidence="5">London</strain>
    </source>
</reference>